<organism evidence="4 5">
    <name type="scientific">Hanseniaspora valbyensis NRRL Y-1626</name>
    <dbReference type="NCBI Taxonomy" id="766949"/>
    <lineage>
        <taxon>Eukaryota</taxon>
        <taxon>Fungi</taxon>
        <taxon>Dikarya</taxon>
        <taxon>Ascomycota</taxon>
        <taxon>Saccharomycotina</taxon>
        <taxon>Saccharomycetes</taxon>
        <taxon>Saccharomycodales</taxon>
        <taxon>Saccharomycodaceae</taxon>
        <taxon>Hanseniaspora</taxon>
    </lineage>
</organism>
<dbReference type="PANTHER" id="PTHR14021:SF15">
    <property type="entry name" value="IRON-SULFUR CLUSTER CO-CHAPERONE PROTEIN HSCB"/>
    <property type="match status" value="1"/>
</dbReference>
<dbReference type="PANTHER" id="PTHR14021">
    <property type="entry name" value="IRON-SULFUR CLUSTER CO-CHAPERONE PROTEIN HSCB"/>
    <property type="match status" value="1"/>
</dbReference>
<dbReference type="Pfam" id="PF07743">
    <property type="entry name" value="HSCB_C"/>
    <property type="match status" value="1"/>
</dbReference>
<dbReference type="InterPro" id="IPR036386">
    <property type="entry name" value="HscB_C_sf"/>
</dbReference>
<dbReference type="GO" id="GO:0001671">
    <property type="term" value="F:ATPase activator activity"/>
    <property type="evidence" value="ECO:0007669"/>
    <property type="project" value="InterPro"/>
</dbReference>
<dbReference type="SUPFAM" id="SSF47144">
    <property type="entry name" value="HSC20 (HSCB), C-terminal oligomerisation domain"/>
    <property type="match status" value="1"/>
</dbReference>
<proteinExistence type="inferred from homology"/>
<evidence type="ECO:0000256" key="1">
    <source>
        <dbReference type="ARBA" id="ARBA00010476"/>
    </source>
</evidence>
<dbReference type="Proteomes" id="UP000092321">
    <property type="component" value="Unassembled WGS sequence"/>
</dbReference>
<dbReference type="EMBL" id="LXPE01000006">
    <property type="protein sequence ID" value="OBA27847.1"/>
    <property type="molecule type" value="Genomic_DNA"/>
</dbReference>
<sequence length="187" mass="22080">MLSRNILFKRTIFKRFITYDKLFTNTIKTPQHYNISLDSLRKENRALLLANRNNAEKTEEVNKIYNDLQNDMSRYILYLNTLSPMDLGEIDIKNLDADPRLNKINDFEFLEEVMDTMEQIDTLKNIDELDTIKSNVSEECAILKQGIEDDFQNSNFDESLEKFQKLKYLNGIIRHVDSRVDTLEDVE</sequence>
<dbReference type="GO" id="GO:0051087">
    <property type="term" value="F:protein-folding chaperone binding"/>
    <property type="evidence" value="ECO:0007669"/>
    <property type="project" value="InterPro"/>
</dbReference>
<accession>A0A1B7TGH4</accession>
<comment type="caution">
    <text evidence="4">The sequence shown here is derived from an EMBL/GenBank/DDBJ whole genome shotgun (WGS) entry which is preliminary data.</text>
</comment>
<dbReference type="GO" id="GO:0044571">
    <property type="term" value="P:[2Fe-2S] cluster assembly"/>
    <property type="evidence" value="ECO:0007669"/>
    <property type="project" value="InterPro"/>
</dbReference>
<dbReference type="OrthoDB" id="448954at2759"/>
<keyword evidence="2" id="KW-0143">Chaperone</keyword>
<dbReference type="InterPro" id="IPR004640">
    <property type="entry name" value="HscB"/>
</dbReference>
<name>A0A1B7TGH4_9ASCO</name>
<comment type="similarity">
    <text evidence="1">Belongs to the HscB family.</text>
</comment>
<dbReference type="Gene3D" id="1.20.1280.20">
    <property type="entry name" value="HscB, C-terminal domain"/>
    <property type="match status" value="1"/>
</dbReference>
<reference evidence="5" key="1">
    <citation type="journal article" date="2016" name="Proc. Natl. Acad. Sci. U.S.A.">
        <title>Comparative genomics of biotechnologically important yeasts.</title>
        <authorList>
            <person name="Riley R."/>
            <person name="Haridas S."/>
            <person name="Wolfe K.H."/>
            <person name="Lopes M.R."/>
            <person name="Hittinger C.T."/>
            <person name="Goeker M."/>
            <person name="Salamov A.A."/>
            <person name="Wisecaver J.H."/>
            <person name="Long T.M."/>
            <person name="Calvey C.H."/>
            <person name="Aerts A.L."/>
            <person name="Barry K.W."/>
            <person name="Choi C."/>
            <person name="Clum A."/>
            <person name="Coughlan A.Y."/>
            <person name="Deshpande S."/>
            <person name="Douglass A.P."/>
            <person name="Hanson S.J."/>
            <person name="Klenk H.-P."/>
            <person name="LaButti K.M."/>
            <person name="Lapidus A."/>
            <person name="Lindquist E.A."/>
            <person name="Lipzen A.M."/>
            <person name="Meier-Kolthoff J.P."/>
            <person name="Ohm R.A."/>
            <person name="Otillar R.P."/>
            <person name="Pangilinan J.L."/>
            <person name="Peng Y."/>
            <person name="Rokas A."/>
            <person name="Rosa C.A."/>
            <person name="Scheuner C."/>
            <person name="Sibirny A.A."/>
            <person name="Slot J.C."/>
            <person name="Stielow J.B."/>
            <person name="Sun H."/>
            <person name="Kurtzman C.P."/>
            <person name="Blackwell M."/>
            <person name="Grigoriev I.V."/>
            <person name="Jeffries T.W."/>
        </authorList>
    </citation>
    <scope>NUCLEOTIDE SEQUENCE [LARGE SCALE GENOMIC DNA]</scope>
    <source>
        <strain evidence="5">NRRL Y-1626</strain>
    </source>
</reference>
<dbReference type="InterPro" id="IPR009073">
    <property type="entry name" value="HscB_oligo_C"/>
</dbReference>
<dbReference type="AlphaFoldDB" id="A0A1B7TGH4"/>
<keyword evidence="5" id="KW-1185">Reference proteome</keyword>
<gene>
    <name evidence="4" type="ORF">HANVADRAFT_51959</name>
</gene>
<feature type="domain" description="Co-chaperone HscB C-terminal oligomerisation" evidence="3">
    <location>
        <begin position="106"/>
        <end position="176"/>
    </location>
</feature>
<evidence type="ECO:0000313" key="4">
    <source>
        <dbReference type="EMBL" id="OBA27847.1"/>
    </source>
</evidence>
<dbReference type="GO" id="GO:0005739">
    <property type="term" value="C:mitochondrion"/>
    <property type="evidence" value="ECO:0007669"/>
    <property type="project" value="TreeGrafter"/>
</dbReference>
<dbReference type="GO" id="GO:0051259">
    <property type="term" value="P:protein complex oligomerization"/>
    <property type="evidence" value="ECO:0007669"/>
    <property type="project" value="InterPro"/>
</dbReference>
<protein>
    <recommendedName>
        <fullName evidence="3">Co-chaperone HscB C-terminal oligomerisation domain-containing protein</fullName>
    </recommendedName>
</protein>
<evidence type="ECO:0000256" key="2">
    <source>
        <dbReference type="ARBA" id="ARBA00023186"/>
    </source>
</evidence>
<evidence type="ECO:0000313" key="5">
    <source>
        <dbReference type="Proteomes" id="UP000092321"/>
    </source>
</evidence>
<evidence type="ECO:0000259" key="3">
    <source>
        <dbReference type="Pfam" id="PF07743"/>
    </source>
</evidence>